<dbReference type="SUPFAM" id="SSF55781">
    <property type="entry name" value="GAF domain-like"/>
    <property type="match status" value="1"/>
</dbReference>
<protein>
    <submittedName>
        <fullName evidence="6">IclR family transcriptional regulator</fullName>
    </submittedName>
</protein>
<dbReference type="PANTHER" id="PTHR30136">
    <property type="entry name" value="HELIX-TURN-HELIX TRANSCRIPTIONAL REGULATOR, ICLR FAMILY"/>
    <property type="match status" value="1"/>
</dbReference>
<evidence type="ECO:0000313" key="6">
    <source>
        <dbReference type="EMBL" id="MBY9076029.1"/>
    </source>
</evidence>
<dbReference type="InterPro" id="IPR036388">
    <property type="entry name" value="WH-like_DNA-bd_sf"/>
</dbReference>
<dbReference type="Pfam" id="PF09339">
    <property type="entry name" value="HTH_IclR"/>
    <property type="match status" value="1"/>
</dbReference>
<dbReference type="InterPro" id="IPR050707">
    <property type="entry name" value="HTH_MetabolicPath_Reg"/>
</dbReference>
<proteinExistence type="predicted"/>
<evidence type="ECO:0000259" key="5">
    <source>
        <dbReference type="PROSITE" id="PS51078"/>
    </source>
</evidence>
<dbReference type="EMBL" id="JAIEZQ010000002">
    <property type="protein sequence ID" value="MBY9076029.1"/>
    <property type="molecule type" value="Genomic_DNA"/>
</dbReference>
<dbReference type="SUPFAM" id="SSF46785">
    <property type="entry name" value="Winged helix' DNA-binding domain"/>
    <property type="match status" value="1"/>
</dbReference>
<dbReference type="SMART" id="SM00346">
    <property type="entry name" value="HTH_ICLR"/>
    <property type="match status" value="1"/>
</dbReference>
<dbReference type="Gene3D" id="3.30.450.40">
    <property type="match status" value="1"/>
</dbReference>
<comment type="caution">
    <text evidence="6">The sequence shown here is derived from an EMBL/GenBank/DDBJ whole genome shotgun (WGS) entry which is preliminary data.</text>
</comment>
<dbReference type="RefSeq" id="WP_221025715.1">
    <property type="nucleotide sequence ID" value="NZ_JAIEZQ010000002.1"/>
</dbReference>
<dbReference type="Pfam" id="PF01614">
    <property type="entry name" value="IclR_C"/>
    <property type="match status" value="1"/>
</dbReference>
<dbReference type="PROSITE" id="PS51077">
    <property type="entry name" value="HTH_ICLR"/>
    <property type="match status" value="1"/>
</dbReference>
<keyword evidence="3" id="KW-0804">Transcription</keyword>
<feature type="domain" description="HTH iclR-type" evidence="4">
    <location>
        <begin position="19"/>
        <end position="81"/>
    </location>
</feature>
<evidence type="ECO:0000256" key="2">
    <source>
        <dbReference type="ARBA" id="ARBA00023125"/>
    </source>
</evidence>
<feature type="domain" description="IclR-ED" evidence="5">
    <location>
        <begin position="82"/>
        <end position="265"/>
    </location>
</feature>
<dbReference type="InterPro" id="IPR036390">
    <property type="entry name" value="WH_DNA-bd_sf"/>
</dbReference>
<reference evidence="6 7" key="1">
    <citation type="submission" date="2021-08" db="EMBL/GenBank/DDBJ databases">
        <title>Nocardioides bacterium WL0053 sp. nov., isolated from the sediment.</title>
        <authorList>
            <person name="Wang L."/>
            <person name="Zhang D."/>
            <person name="Zhang A."/>
        </authorList>
    </citation>
    <scope>NUCLEOTIDE SEQUENCE [LARGE SCALE GENOMIC DNA]</scope>
    <source>
        <strain evidence="6 7">WL0053</strain>
    </source>
</reference>
<dbReference type="InterPro" id="IPR014757">
    <property type="entry name" value="Tscrpt_reg_IclR_C"/>
</dbReference>
<organism evidence="6 7">
    <name type="scientific">Nocardioides jiangsuensis</name>
    <dbReference type="NCBI Taxonomy" id="2866161"/>
    <lineage>
        <taxon>Bacteria</taxon>
        <taxon>Bacillati</taxon>
        <taxon>Actinomycetota</taxon>
        <taxon>Actinomycetes</taxon>
        <taxon>Propionibacteriales</taxon>
        <taxon>Nocardioidaceae</taxon>
        <taxon>Nocardioides</taxon>
    </lineage>
</organism>
<dbReference type="InterPro" id="IPR005471">
    <property type="entry name" value="Tscrpt_reg_IclR_N"/>
</dbReference>
<keyword evidence="7" id="KW-1185">Reference proteome</keyword>
<evidence type="ECO:0000256" key="3">
    <source>
        <dbReference type="ARBA" id="ARBA00023163"/>
    </source>
</evidence>
<dbReference type="Gene3D" id="1.10.10.10">
    <property type="entry name" value="Winged helix-like DNA-binding domain superfamily/Winged helix DNA-binding domain"/>
    <property type="match status" value="1"/>
</dbReference>
<name>A0ABS7RNJ6_9ACTN</name>
<accession>A0ABS7RNJ6</accession>
<evidence type="ECO:0000256" key="1">
    <source>
        <dbReference type="ARBA" id="ARBA00023015"/>
    </source>
</evidence>
<dbReference type="Proteomes" id="UP000754710">
    <property type="component" value="Unassembled WGS sequence"/>
</dbReference>
<evidence type="ECO:0000313" key="7">
    <source>
        <dbReference type="Proteomes" id="UP000754710"/>
    </source>
</evidence>
<sequence length="265" mass="28978">MEALPTRPARRETPAAGSVQSVARALRALEFVAASRDGVTAKELAAHLDIALPSTYHVLTTLIEAGYLVHLSQEHRYGLGYRVRLLEQGLEKQLEVPPQTVEAIKRLHVEADAAAYYAVYRDIDVVVAHVADSDRRPRVRILDIGFHEATHATAFGKVMLAAMTPEDRDAYLDRVGLRRCAENTITDRADLEAHLVQVRKSGVALEISEFQSGLSCLAAPVWSRAGSVVASVAVSLPSAEFAVRRWDLERAVRRGALVATRAVNA</sequence>
<dbReference type="InterPro" id="IPR029016">
    <property type="entry name" value="GAF-like_dom_sf"/>
</dbReference>
<evidence type="ECO:0000259" key="4">
    <source>
        <dbReference type="PROSITE" id="PS51077"/>
    </source>
</evidence>
<keyword evidence="1" id="KW-0805">Transcription regulation</keyword>
<gene>
    <name evidence="6" type="ORF">K1X13_14435</name>
</gene>
<dbReference type="PROSITE" id="PS51078">
    <property type="entry name" value="ICLR_ED"/>
    <property type="match status" value="1"/>
</dbReference>
<dbReference type="PANTHER" id="PTHR30136:SF24">
    <property type="entry name" value="HTH-TYPE TRANSCRIPTIONAL REPRESSOR ALLR"/>
    <property type="match status" value="1"/>
</dbReference>
<keyword evidence="2" id="KW-0238">DNA-binding</keyword>